<feature type="region of interest" description="Disordered" evidence="4">
    <location>
        <begin position="672"/>
        <end position="721"/>
    </location>
</feature>
<dbReference type="PROSITE" id="PS00678">
    <property type="entry name" value="WD_REPEATS_1"/>
    <property type="match status" value="1"/>
</dbReference>
<evidence type="ECO:0000256" key="1">
    <source>
        <dbReference type="ARBA" id="ARBA00022574"/>
    </source>
</evidence>
<gene>
    <name evidence="6" type="ORF">Agub_g13520</name>
</gene>
<organism evidence="6 7">
    <name type="scientific">Astrephomene gubernaculifera</name>
    <dbReference type="NCBI Taxonomy" id="47775"/>
    <lineage>
        <taxon>Eukaryota</taxon>
        <taxon>Viridiplantae</taxon>
        <taxon>Chlorophyta</taxon>
        <taxon>core chlorophytes</taxon>
        <taxon>Chlorophyceae</taxon>
        <taxon>CS clade</taxon>
        <taxon>Chlamydomonadales</taxon>
        <taxon>Astrephomenaceae</taxon>
        <taxon>Astrephomene</taxon>
    </lineage>
</organism>
<feature type="compositionally biased region" description="Pro residues" evidence="4">
    <location>
        <begin position="395"/>
        <end position="404"/>
    </location>
</feature>
<reference evidence="6 7" key="1">
    <citation type="journal article" date="2021" name="Sci. Rep.">
        <title>Genome sequencing of the multicellular alga Astrephomene provides insights into convergent evolution of germ-soma differentiation.</title>
        <authorList>
            <person name="Yamashita S."/>
            <person name="Yamamoto K."/>
            <person name="Matsuzaki R."/>
            <person name="Suzuki S."/>
            <person name="Yamaguchi H."/>
            <person name="Hirooka S."/>
            <person name="Minakuchi Y."/>
            <person name="Miyagishima S."/>
            <person name="Kawachi M."/>
            <person name="Toyoda A."/>
            <person name="Nozaki H."/>
        </authorList>
    </citation>
    <scope>NUCLEOTIDE SEQUENCE [LARGE SCALE GENOMIC DNA]</scope>
    <source>
        <strain evidence="6 7">NIES-4017</strain>
    </source>
</reference>
<accession>A0AAD3E0D3</accession>
<dbReference type="InterPro" id="IPR001680">
    <property type="entry name" value="WD40_rpt"/>
</dbReference>
<feature type="repeat" description="WD" evidence="3">
    <location>
        <begin position="1199"/>
        <end position="1240"/>
    </location>
</feature>
<feature type="region of interest" description="Disordered" evidence="4">
    <location>
        <begin position="1"/>
        <end position="35"/>
    </location>
</feature>
<dbReference type="PROSITE" id="PS50082">
    <property type="entry name" value="WD_REPEATS_2"/>
    <property type="match status" value="3"/>
</dbReference>
<dbReference type="Gene3D" id="2.130.10.10">
    <property type="entry name" value="YVTN repeat-like/Quinoprotein amine dehydrogenase"/>
    <property type="match status" value="1"/>
</dbReference>
<feature type="compositionally biased region" description="Low complexity" evidence="4">
    <location>
        <begin position="686"/>
        <end position="695"/>
    </location>
</feature>
<proteinExistence type="predicted"/>
<dbReference type="PROSITE" id="PS50294">
    <property type="entry name" value="WD_REPEATS_REGION"/>
    <property type="match status" value="3"/>
</dbReference>
<feature type="region of interest" description="Disordered" evidence="4">
    <location>
        <begin position="942"/>
        <end position="966"/>
    </location>
</feature>
<feature type="compositionally biased region" description="Low complexity" evidence="4">
    <location>
        <begin position="544"/>
        <end position="568"/>
    </location>
</feature>
<feature type="compositionally biased region" description="Acidic residues" evidence="4">
    <location>
        <begin position="672"/>
        <end position="681"/>
    </location>
</feature>
<sequence>MGAGCSTSRSVQVAPAPDEKDDASGNIKVIPGPDQLLANNKLPKLENWVPEPISAPPSPIPAGRKQKLVLDDAPQVSWPPHLATVTKGISLRGLRKVREALRKHFGEKRYPSVTTADVCSKWVKPITAAAGKCRLVEVPGLLTHAGGGSGAGGAGAGGGGAGGEGEDVGVPQYFISHAWSNSIELLFRKVFDFLSSADECTRVWLDVLAVCQHEDMPPHRHDIAAFADVVAACSGGTLVVMDLTRCNPSTRAWCIFEWAHTLAAHGPDGLHMQLAPLERAAVFRDLDVERAECFRAADKEMIMREVRRQHGSSAAFNSKLKLQLLLEPLSYRVDLRRLQQRSRDTEWQWGPVEEWMQGGGVAGGGGGGGSRALCVVSGAGEGKSTISAELIRRLTPPPPPPPSTSSPASGEDAAATPNPANPNTASTSTPTTISSPTSAASASTAAASASGGVVSAYHFLKYNDQRRLEPVRIVKSLAFQLASRLPSVCACLLECDVAAVAQMTEVGRAFEELLLRPMMAAEAAGEEGGQQVLIILDALDEADPAPSLSSSTSSSSSSPSSPASPASSQPRYPVLCGNRALQLLAHHLQRLPPRRVRFFLTTRPDAAGGRVVACLDRTFREQGGAVYLRPSQLVRGGGGGGGGEGGGGNGGGGGGGGVLVYLTVMKACLGEGEEEEKEEGEEGKADGAAATEGPAAGEGGGGHTAPAAAAGGGGATETAPPAAAPTIAATAAAAFTAASAATPPTTPRARPSSPARATTNGTAHASPFSPVRGTTRLLALVTGGYPSLRKILNTAAAAAAFASASGNYPSQPQPHAPDLAALHEVYGKVFRRAYDTYSSSERSAVCRLLEVLLAAQEPLPQSLVAALGLGGAVGLLPGWGVLFYVDEHHLFTLHKSLADWLLLDAATGSGSAAAAAAASSSSAAPAAAQGVGGGAATHAPAGGAGLQYTHDQRPSTPSGGGGRSIFSRFHGGGTGGGGGGAGREVVRAAEAAAAANPAQPRSCFSLDLCKGHLMLGRYLASTRLSSPSPYCLKYLVAHLASAGPPASPLLDDVLAGFAFVQAAFAAGFGAHIIRALGFMSHATRLSRDVLRWLRAKQHDIAASPTLETVVGTALMSPTRTELYKAALNASRQSGGGWMTRGSVPPYEVWPADLAVLKGHAGGVTAVLFSPDGRQLVSSSGGGCELRVWDISTGSCGAVLQGHTADVTCLAMSPDGTLIASGSSDMTCRLWDAATGQCTGLLLGHTGGVTGLSFSPPLRGAPPLRLVTSSSDNTLRIWVG</sequence>
<evidence type="ECO:0000256" key="2">
    <source>
        <dbReference type="ARBA" id="ARBA00022737"/>
    </source>
</evidence>
<protein>
    <recommendedName>
        <fullName evidence="5">Nephrocystin 3-like N-terminal domain-containing protein</fullName>
    </recommendedName>
</protein>
<feature type="compositionally biased region" description="Polar residues" evidence="4">
    <location>
        <begin position="1"/>
        <end position="11"/>
    </location>
</feature>
<feature type="repeat" description="WD" evidence="3">
    <location>
        <begin position="1156"/>
        <end position="1198"/>
    </location>
</feature>
<feature type="compositionally biased region" description="Low complexity" evidence="4">
    <location>
        <begin position="413"/>
        <end position="437"/>
    </location>
</feature>
<comment type="caution">
    <text evidence="6">The sequence shown here is derived from an EMBL/GenBank/DDBJ whole genome shotgun (WGS) entry which is preliminary data.</text>
</comment>
<name>A0AAD3E0D3_9CHLO</name>
<dbReference type="InterPro" id="IPR036322">
    <property type="entry name" value="WD40_repeat_dom_sf"/>
</dbReference>
<keyword evidence="7" id="KW-1185">Reference proteome</keyword>
<dbReference type="Proteomes" id="UP001054857">
    <property type="component" value="Unassembled WGS sequence"/>
</dbReference>
<keyword evidence="2" id="KW-0677">Repeat</keyword>
<dbReference type="SMART" id="SM00320">
    <property type="entry name" value="WD40"/>
    <property type="match status" value="3"/>
</dbReference>
<keyword evidence="1 3" id="KW-0853">WD repeat</keyword>
<feature type="compositionally biased region" description="Low complexity" evidence="4">
    <location>
        <begin position="738"/>
        <end position="759"/>
    </location>
</feature>
<feature type="non-terminal residue" evidence="6">
    <location>
        <position position="1"/>
    </location>
</feature>
<feature type="region of interest" description="Disordered" evidence="4">
    <location>
        <begin position="392"/>
        <end position="437"/>
    </location>
</feature>
<evidence type="ECO:0000259" key="5">
    <source>
        <dbReference type="Pfam" id="PF24883"/>
    </source>
</evidence>
<evidence type="ECO:0000256" key="4">
    <source>
        <dbReference type="SAM" id="MobiDB-lite"/>
    </source>
</evidence>
<dbReference type="Pfam" id="PF00400">
    <property type="entry name" value="WD40"/>
    <property type="match status" value="3"/>
</dbReference>
<feature type="region of interest" description="Disordered" evidence="4">
    <location>
        <begin position="738"/>
        <end position="769"/>
    </location>
</feature>
<dbReference type="InterPro" id="IPR050349">
    <property type="entry name" value="WD_LIS1/nudF_dynein_reg"/>
</dbReference>
<feature type="region of interest" description="Disordered" evidence="4">
    <location>
        <begin position="544"/>
        <end position="570"/>
    </location>
</feature>
<evidence type="ECO:0000256" key="3">
    <source>
        <dbReference type="PROSITE-ProRule" id="PRU00221"/>
    </source>
</evidence>
<dbReference type="Pfam" id="PF24883">
    <property type="entry name" value="NPHP3_N"/>
    <property type="match status" value="1"/>
</dbReference>
<dbReference type="AlphaFoldDB" id="A0AAD3E0D3"/>
<feature type="repeat" description="WD" evidence="3">
    <location>
        <begin position="1241"/>
        <end position="1279"/>
    </location>
</feature>
<dbReference type="InterPro" id="IPR056884">
    <property type="entry name" value="NPHP3-like_N"/>
</dbReference>
<dbReference type="InterPro" id="IPR019775">
    <property type="entry name" value="WD40_repeat_CS"/>
</dbReference>
<feature type="domain" description="Nephrocystin 3-like N-terminal" evidence="5">
    <location>
        <begin position="452"/>
        <end position="557"/>
    </location>
</feature>
<dbReference type="PANTHER" id="PTHR44129">
    <property type="entry name" value="WD REPEAT-CONTAINING PROTEIN POP1"/>
    <property type="match status" value="1"/>
</dbReference>
<evidence type="ECO:0000313" key="6">
    <source>
        <dbReference type="EMBL" id="GFR51163.1"/>
    </source>
</evidence>
<dbReference type="InterPro" id="IPR015943">
    <property type="entry name" value="WD40/YVTN_repeat-like_dom_sf"/>
</dbReference>
<dbReference type="EMBL" id="BMAR01000046">
    <property type="protein sequence ID" value="GFR51163.1"/>
    <property type="molecule type" value="Genomic_DNA"/>
</dbReference>
<evidence type="ECO:0000313" key="7">
    <source>
        <dbReference type="Proteomes" id="UP001054857"/>
    </source>
</evidence>
<dbReference type="SUPFAM" id="SSF50978">
    <property type="entry name" value="WD40 repeat-like"/>
    <property type="match status" value="1"/>
</dbReference>